<dbReference type="AlphaFoldDB" id="A0A516GCC3"/>
<reference evidence="1 2" key="1">
    <citation type="submission" date="2019-07" db="EMBL/GenBank/DDBJ databases">
        <title>complete genome sequencing of Ornithinimicrobium sp. H23M54.</title>
        <authorList>
            <person name="Bae J.-W."/>
            <person name="Lee S.-Y."/>
        </authorList>
    </citation>
    <scope>NUCLEOTIDE SEQUENCE [LARGE SCALE GENOMIC DNA]</scope>
    <source>
        <strain evidence="1 2">H23M54</strain>
    </source>
</reference>
<name>A0A516GCC3_9MICO</name>
<keyword evidence="2" id="KW-1185">Reference proteome</keyword>
<evidence type="ECO:0000313" key="2">
    <source>
        <dbReference type="Proteomes" id="UP000315395"/>
    </source>
</evidence>
<organism evidence="1 2">
    <name type="scientific">Ornithinimicrobium ciconiae</name>
    <dbReference type="NCBI Taxonomy" id="2594265"/>
    <lineage>
        <taxon>Bacteria</taxon>
        <taxon>Bacillati</taxon>
        <taxon>Actinomycetota</taxon>
        <taxon>Actinomycetes</taxon>
        <taxon>Micrococcales</taxon>
        <taxon>Ornithinimicrobiaceae</taxon>
        <taxon>Ornithinimicrobium</taxon>
    </lineage>
</organism>
<accession>A0A516GCC3</accession>
<dbReference type="EMBL" id="CP041616">
    <property type="protein sequence ID" value="QDO89173.1"/>
    <property type="molecule type" value="Genomic_DNA"/>
</dbReference>
<evidence type="ECO:0000313" key="1">
    <source>
        <dbReference type="EMBL" id="QDO89173.1"/>
    </source>
</evidence>
<sequence>MQATVHTFDPVTTAGSLILDTGKVVPFAAEAFEASGLRHLRVGQRLSIEISGDPEAVGTEVTRLWIVGIGATEIIR</sequence>
<dbReference type="Proteomes" id="UP000315395">
    <property type="component" value="Chromosome"/>
</dbReference>
<protein>
    <submittedName>
        <fullName evidence="1">Uncharacterized protein</fullName>
    </submittedName>
</protein>
<dbReference type="OrthoDB" id="9151145at2"/>
<gene>
    <name evidence="1" type="ORF">FNH13_13240</name>
</gene>
<dbReference type="KEGG" id="orz:FNH13_13240"/>
<dbReference type="RefSeq" id="WP_143783849.1">
    <property type="nucleotide sequence ID" value="NZ_CP041616.1"/>
</dbReference>
<proteinExistence type="predicted"/>